<proteinExistence type="predicted"/>
<dbReference type="OrthoDB" id="1855047at2759"/>
<organism evidence="2 3">
    <name type="scientific">Brassica carinata</name>
    <name type="common">Ethiopian mustard</name>
    <name type="synonym">Abyssinian cabbage</name>
    <dbReference type="NCBI Taxonomy" id="52824"/>
    <lineage>
        <taxon>Eukaryota</taxon>
        <taxon>Viridiplantae</taxon>
        <taxon>Streptophyta</taxon>
        <taxon>Embryophyta</taxon>
        <taxon>Tracheophyta</taxon>
        <taxon>Spermatophyta</taxon>
        <taxon>Magnoliopsida</taxon>
        <taxon>eudicotyledons</taxon>
        <taxon>Gunneridae</taxon>
        <taxon>Pentapetalae</taxon>
        <taxon>rosids</taxon>
        <taxon>malvids</taxon>
        <taxon>Brassicales</taxon>
        <taxon>Brassicaceae</taxon>
        <taxon>Brassiceae</taxon>
        <taxon>Brassica</taxon>
    </lineage>
</organism>
<reference evidence="2 3" key="1">
    <citation type="submission" date="2020-02" db="EMBL/GenBank/DDBJ databases">
        <authorList>
            <person name="Ma Q."/>
            <person name="Huang Y."/>
            <person name="Song X."/>
            <person name="Pei D."/>
        </authorList>
    </citation>
    <scope>NUCLEOTIDE SEQUENCE [LARGE SCALE GENOMIC DNA]</scope>
    <source>
        <strain evidence="2">Sxm20200214</strain>
        <tissue evidence="2">Leaf</tissue>
    </source>
</reference>
<protein>
    <submittedName>
        <fullName evidence="2">Uncharacterized protein</fullName>
    </submittedName>
</protein>
<evidence type="ECO:0000313" key="2">
    <source>
        <dbReference type="EMBL" id="KAG2323701.1"/>
    </source>
</evidence>
<sequence>MKKTCKFQSLFASLIFLILLSTLLSISRTDAVSSGVSCRHPPSQNSCKTCMVEQTKYGCPKCGPVLGCMARCLWGGVFRGNAPPHAVATPSPSPRCWSVNDVNWIIRDSTCEGVKLQGDFI</sequence>
<accession>A0A8X7W5C2</accession>
<feature type="signal peptide" evidence="1">
    <location>
        <begin position="1"/>
        <end position="31"/>
    </location>
</feature>
<dbReference type="AlphaFoldDB" id="A0A8X7W5C2"/>
<gene>
    <name evidence="2" type="ORF">Bca52824_006429</name>
</gene>
<evidence type="ECO:0000313" key="3">
    <source>
        <dbReference type="Proteomes" id="UP000886595"/>
    </source>
</evidence>
<feature type="chain" id="PRO_5036496334" evidence="1">
    <location>
        <begin position="32"/>
        <end position="121"/>
    </location>
</feature>
<keyword evidence="1" id="KW-0732">Signal</keyword>
<keyword evidence="3" id="KW-1185">Reference proteome</keyword>
<dbReference type="Proteomes" id="UP000886595">
    <property type="component" value="Unassembled WGS sequence"/>
</dbReference>
<comment type="caution">
    <text evidence="2">The sequence shown here is derived from an EMBL/GenBank/DDBJ whole genome shotgun (WGS) entry which is preliminary data.</text>
</comment>
<name>A0A8X7W5C2_BRACI</name>
<evidence type="ECO:0000256" key="1">
    <source>
        <dbReference type="SAM" id="SignalP"/>
    </source>
</evidence>
<dbReference type="EMBL" id="JAAMPC010000002">
    <property type="protein sequence ID" value="KAG2323701.1"/>
    <property type="molecule type" value="Genomic_DNA"/>
</dbReference>